<evidence type="ECO:0000313" key="1">
    <source>
        <dbReference type="EMBL" id="AYB34755.1"/>
    </source>
</evidence>
<reference evidence="2" key="1">
    <citation type="submission" date="2018-09" db="EMBL/GenBank/DDBJ databases">
        <title>Chryseolinea sp. KIS68-18 isolated from soil.</title>
        <authorList>
            <person name="Weon H.-Y."/>
            <person name="Kwon S.-W."/>
            <person name="Lee S.A."/>
        </authorList>
    </citation>
    <scope>NUCLEOTIDE SEQUENCE [LARGE SCALE GENOMIC DNA]</scope>
    <source>
        <strain evidence="2">KIS68-18</strain>
    </source>
</reference>
<gene>
    <name evidence="1" type="ORF">D4L85_31080</name>
</gene>
<proteinExistence type="predicted"/>
<name>A0A385SXK1_9BACT</name>
<evidence type="ECO:0000313" key="2">
    <source>
        <dbReference type="Proteomes" id="UP000266183"/>
    </source>
</evidence>
<organism evidence="1 2">
    <name type="scientific">Chryseolinea soli</name>
    <dbReference type="NCBI Taxonomy" id="2321403"/>
    <lineage>
        <taxon>Bacteria</taxon>
        <taxon>Pseudomonadati</taxon>
        <taxon>Bacteroidota</taxon>
        <taxon>Cytophagia</taxon>
        <taxon>Cytophagales</taxon>
        <taxon>Fulvivirgaceae</taxon>
        <taxon>Chryseolinea</taxon>
    </lineage>
</organism>
<sequence length="228" mass="26021">MLNQNVMITPMYPQQQQFQLFASRIDRITQTAGPSLQFLQNNFGLGTNKTSGLAVPLAGFRDYVLNLTATIDTFFNPQFWQTRMPMAPINQIHTFQNHQITYLKFSFLFSIVSLIESEMRKMVRYFCNLTEAKPAFGNIYPAVLARFNLNGQYLETYKIARLIRNTVHNNGVHNDPSTTVTFSGTQYQFSNGQPIGFFAFAFNGDLLESLLNSMVAIVQSNLYQTSNY</sequence>
<protein>
    <recommendedName>
        <fullName evidence="3">Cthe-2314-like HEPN domain-containing protein</fullName>
    </recommendedName>
</protein>
<dbReference type="OrthoDB" id="1493903at2"/>
<dbReference type="KEGG" id="chk:D4L85_31080"/>
<dbReference type="RefSeq" id="WP_119758013.1">
    <property type="nucleotide sequence ID" value="NZ_CP032382.1"/>
</dbReference>
<dbReference type="Proteomes" id="UP000266183">
    <property type="component" value="Chromosome"/>
</dbReference>
<dbReference type="AlphaFoldDB" id="A0A385SXK1"/>
<accession>A0A385SXK1</accession>
<keyword evidence="2" id="KW-1185">Reference proteome</keyword>
<evidence type="ECO:0008006" key="3">
    <source>
        <dbReference type="Google" id="ProtNLM"/>
    </source>
</evidence>
<dbReference type="EMBL" id="CP032382">
    <property type="protein sequence ID" value="AYB34755.1"/>
    <property type="molecule type" value="Genomic_DNA"/>
</dbReference>